<keyword evidence="1" id="KW-1133">Transmembrane helix</keyword>
<proteinExistence type="predicted"/>
<keyword evidence="1" id="KW-0472">Membrane</keyword>
<evidence type="ECO:0008006" key="4">
    <source>
        <dbReference type="Google" id="ProtNLM"/>
    </source>
</evidence>
<organism evidence="2 3">
    <name type="scientific">Caerostris darwini</name>
    <dbReference type="NCBI Taxonomy" id="1538125"/>
    <lineage>
        <taxon>Eukaryota</taxon>
        <taxon>Metazoa</taxon>
        <taxon>Ecdysozoa</taxon>
        <taxon>Arthropoda</taxon>
        <taxon>Chelicerata</taxon>
        <taxon>Arachnida</taxon>
        <taxon>Araneae</taxon>
        <taxon>Araneomorphae</taxon>
        <taxon>Entelegynae</taxon>
        <taxon>Araneoidea</taxon>
        <taxon>Araneidae</taxon>
        <taxon>Caerostris</taxon>
    </lineage>
</organism>
<sequence>MLLITLLKYFSSSLISKTIVTGSISYAEIPGICTKRHLNFNQIELILPCIKLYRKFLVPLSHPIPSMSRQGNFCSRFLMVSSGRRWTVTAAAPHCFIVVISALFSVPCFDRTETTRVSIRIRFPCHR</sequence>
<keyword evidence="3" id="KW-1185">Reference proteome</keyword>
<accession>A0AAV4WJA2</accession>
<evidence type="ECO:0000313" key="3">
    <source>
        <dbReference type="Proteomes" id="UP001054837"/>
    </source>
</evidence>
<feature type="transmembrane region" description="Helical" evidence="1">
    <location>
        <begin position="86"/>
        <end position="106"/>
    </location>
</feature>
<evidence type="ECO:0000256" key="1">
    <source>
        <dbReference type="SAM" id="Phobius"/>
    </source>
</evidence>
<dbReference type="AlphaFoldDB" id="A0AAV4WJA2"/>
<gene>
    <name evidence="2" type="ORF">CDAR_38041</name>
</gene>
<comment type="caution">
    <text evidence="2">The sequence shown here is derived from an EMBL/GenBank/DDBJ whole genome shotgun (WGS) entry which is preliminary data.</text>
</comment>
<name>A0AAV4WJA2_9ARAC</name>
<reference evidence="2 3" key="1">
    <citation type="submission" date="2021-06" db="EMBL/GenBank/DDBJ databases">
        <title>Caerostris darwini draft genome.</title>
        <authorList>
            <person name="Kono N."/>
            <person name="Arakawa K."/>
        </authorList>
    </citation>
    <scope>NUCLEOTIDE SEQUENCE [LARGE SCALE GENOMIC DNA]</scope>
</reference>
<protein>
    <recommendedName>
        <fullName evidence="4">Secreted protein</fullName>
    </recommendedName>
</protein>
<dbReference type="Proteomes" id="UP001054837">
    <property type="component" value="Unassembled WGS sequence"/>
</dbReference>
<evidence type="ECO:0000313" key="2">
    <source>
        <dbReference type="EMBL" id="GIY81465.1"/>
    </source>
</evidence>
<dbReference type="EMBL" id="BPLQ01014622">
    <property type="protein sequence ID" value="GIY81465.1"/>
    <property type="molecule type" value="Genomic_DNA"/>
</dbReference>
<keyword evidence="1" id="KW-0812">Transmembrane</keyword>